<proteinExistence type="predicted"/>
<feature type="compositionally biased region" description="Basic residues" evidence="1">
    <location>
        <begin position="117"/>
        <end position="131"/>
    </location>
</feature>
<organism evidence="3 4">
    <name type="scientific">Kordiimonas sediminis</name>
    <dbReference type="NCBI Taxonomy" id="1735581"/>
    <lineage>
        <taxon>Bacteria</taxon>
        <taxon>Pseudomonadati</taxon>
        <taxon>Pseudomonadota</taxon>
        <taxon>Alphaproteobacteria</taxon>
        <taxon>Kordiimonadales</taxon>
        <taxon>Kordiimonadaceae</taxon>
        <taxon>Kordiimonas</taxon>
    </lineage>
</organism>
<feature type="transmembrane region" description="Helical" evidence="2">
    <location>
        <begin position="52"/>
        <end position="73"/>
    </location>
</feature>
<dbReference type="AlphaFoldDB" id="A0A919E6Q5"/>
<reference evidence="3" key="2">
    <citation type="submission" date="2020-09" db="EMBL/GenBank/DDBJ databases">
        <authorList>
            <person name="Sun Q."/>
            <person name="Kim S."/>
        </authorList>
    </citation>
    <scope>NUCLEOTIDE SEQUENCE</scope>
    <source>
        <strain evidence="3">KCTC 42590</strain>
    </source>
</reference>
<keyword evidence="2" id="KW-1133">Transmembrane helix</keyword>
<name>A0A919E6Q5_9PROT</name>
<keyword evidence="2" id="KW-0472">Membrane</keyword>
<keyword evidence="2" id="KW-0812">Transmembrane</keyword>
<protein>
    <submittedName>
        <fullName evidence="3">Uncharacterized protein</fullName>
    </submittedName>
</protein>
<evidence type="ECO:0000313" key="3">
    <source>
        <dbReference type="EMBL" id="GHF24621.1"/>
    </source>
</evidence>
<dbReference type="EMBL" id="BNCI01000002">
    <property type="protein sequence ID" value="GHF24621.1"/>
    <property type="molecule type" value="Genomic_DNA"/>
</dbReference>
<sequence length="162" mass="18024">MVDDKGKQEEDLRAEALRPRPIFLLIAGLFSIGAIFAYAYEAEIVEYSGGDVLPFAILLIALVLLALGTVLLYRNPRLGNRLLGYDAIMQDMTKEKSAGHQLSAGFKSDTGIDAKRLNTRRKHSRHTRRQYAKATRDMQNDKSAAVDNDAVDQTKTPDEGKE</sequence>
<keyword evidence="4" id="KW-1185">Reference proteome</keyword>
<comment type="caution">
    <text evidence="3">The sequence shown here is derived from an EMBL/GenBank/DDBJ whole genome shotgun (WGS) entry which is preliminary data.</text>
</comment>
<dbReference type="Proteomes" id="UP000630923">
    <property type="component" value="Unassembled WGS sequence"/>
</dbReference>
<evidence type="ECO:0000313" key="4">
    <source>
        <dbReference type="Proteomes" id="UP000630923"/>
    </source>
</evidence>
<reference evidence="3" key="1">
    <citation type="journal article" date="2014" name="Int. J. Syst. Evol. Microbiol.">
        <title>Complete genome sequence of Corynebacterium casei LMG S-19264T (=DSM 44701T), isolated from a smear-ripened cheese.</title>
        <authorList>
            <consortium name="US DOE Joint Genome Institute (JGI-PGF)"/>
            <person name="Walter F."/>
            <person name="Albersmeier A."/>
            <person name="Kalinowski J."/>
            <person name="Ruckert C."/>
        </authorList>
    </citation>
    <scope>NUCLEOTIDE SEQUENCE</scope>
    <source>
        <strain evidence="3">KCTC 42590</strain>
    </source>
</reference>
<feature type="transmembrane region" description="Helical" evidence="2">
    <location>
        <begin position="21"/>
        <end position="40"/>
    </location>
</feature>
<accession>A0A919E6Q5</accession>
<feature type="region of interest" description="Disordered" evidence="1">
    <location>
        <begin position="116"/>
        <end position="162"/>
    </location>
</feature>
<gene>
    <name evidence="3" type="ORF">GCM10017044_19120</name>
</gene>
<evidence type="ECO:0000256" key="2">
    <source>
        <dbReference type="SAM" id="Phobius"/>
    </source>
</evidence>
<evidence type="ECO:0000256" key="1">
    <source>
        <dbReference type="SAM" id="MobiDB-lite"/>
    </source>
</evidence>
<dbReference type="RefSeq" id="WP_191252355.1">
    <property type="nucleotide sequence ID" value="NZ_BNCI01000002.1"/>
</dbReference>